<sequence length="237" mass="26782">MRSLFNKITQFPEYHNMDGALEDALRAQVKEKAEFDAAQGQAYSEFSRKQTNESVSEVLFKIDEQLKSVQDAQKASNEALPKVRSELTRLRPLNDEIRNKKKNRDAIKTRSEKSAKAADRAEAKLETLRVKNPSSPDFTRAQDDYDQCLRQKQADITALEEREAVLVTETKEYKKELFKVVIAALGQFVSAKQQSAASLVSIGDQISELGGQIPPYDDPSIEVLQTQLQAYRSEPLE</sequence>
<protein>
    <recommendedName>
        <fullName evidence="4">BAR domain-containing protein</fullName>
    </recommendedName>
</protein>
<dbReference type="OrthoDB" id="10510174at2759"/>
<comment type="caution">
    <text evidence="2">The sequence shown here is derived from an EMBL/GenBank/DDBJ whole genome shotgun (WGS) entry which is preliminary data.</text>
</comment>
<dbReference type="Proteomes" id="UP000179807">
    <property type="component" value="Unassembled WGS sequence"/>
</dbReference>
<evidence type="ECO:0008006" key="4">
    <source>
        <dbReference type="Google" id="ProtNLM"/>
    </source>
</evidence>
<dbReference type="RefSeq" id="XP_068347050.1">
    <property type="nucleotide sequence ID" value="XM_068512907.1"/>
</dbReference>
<gene>
    <name evidence="2" type="ORF">TRFO_39910</name>
</gene>
<accession>A0A1J4J5E4</accession>
<dbReference type="AlphaFoldDB" id="A0A1J4J5E4"/>
<dbReference type="EMBL" id="MLAK01001366">
    <property type="protein sequence ID" value="OHS93913.1"/>
    <property type="molecule type" value="Genomic_DNA"/>
</dbReference>
<keyword evidence="3" id="KW-1185">Reference proteome</keyword>
<organism evidence="2 3">
    <name type="scientific">Tritrichomonas foetus</name>
    <dbReference type="NCBI Taxonomy" id="1144522"/>
    <lineage>
        <taxon>Eukaryota</taxon>
        <taxon>Metamonada</taxon>
        <taxon>Parabasalia</taxon>
        <taxon>Tritrichomonadida</taxon>
        <taxon>Tritrichomonadidae</taxon>
        <taxon>Tritrichomonas</taxon>
    </lineage>
</organism>
<dbReference type="VEuPathDB" id="TrichDB:TRFO_39910"/>
<name>A0A1J4J5E4_9EUKA</name>
<proteinExistence type="predicted"/>
<evidence type="ECO:0000313" key="3">
    <source>
        <dbReference type="Proteomes" id="UP000179807"/>
    </source>
</evidence>
<evidence type="ECO:0000256" key="1">
    <source>
        <dbReference type="SAM" id="MobiDB-lite"/>
    </source>
</evidence>
<feature type="region of interest" description="Disordered" evidence="1">
    <location>
        <begin position="98"/>
        <end position="120"/>
    </location>
</feature>
<dbReference type="GeneID" id="94847611"/>
<reference evidence="2" key="1">
    <citation type="submission" date="2016-10" db="EMBL/GenBank/DDBJ databases">
        <authorList>
            <person name="Benchimol M."/>
            <person name="Almeida L.G."/>
            <person name="Vasconcelos A.T."/>
            <person name="Perreira-Neves A."/>
            <person name="Rosa I.A."/>
            <person name="Tasca T."/>
            <person name="Bogo M.R."/>
            <person name="de Souza W."/>
        </authorList>
    </citation>
    <scope>NUCLEOTIDE SEQUENCE [LARGE SCALE GENOMIC DNA]</scope>
    <source>
        <strain evidence="2">K</strain>
    </source>
</reference>
<evidence type="ECO:0000313" key="2">
    <source>
        <dbReference type="EMBL" id="OHS93913.1"/>
    </source>
</evidence>